<reference evidence="9" key="1">
    <citation type="submission" date="2016-01" db="EMBL/GenBank/DDBJ databases">
        <title>Genome sequencing of Roseivirga ehrenbergii KMM 6017.</title>
        <authorList>
            <person name="Selvaratnam C."/>
            <person name="Thevarajoo S."/>
            <person name="Goh K.M."/>
            <person name="Ee R."/>
            <person name="Chan K.-G."/>
            <person name="Chong C.S."/>
        </authorList>
    </citation>
    <scope>NUCLEOTIDE SEQUENCE [LARGE SCALE GENOMIC DNA]</scope>
    <source>
        <strain evidence="9">KMM 6017</strain>
    </source>
</reference>
<evidence type="ECO:0000256" key="5">
    <source>
        <dbReference type="ARBA" id="ARBA00023136"/>
    </source>
</evidence>
<evidence type="ECO:0000313" key="10">
    <source>
        <dbReference type="Proteomes" id="UP000075583"/>
    </source>
</evidence>
<evidence type="ECO:0000256" key="1">
    <source>
        <dbReference type="ARBA" id="ARBA00004571"/>
    </source>
</evidence>
<dbReference type="OrthoDB" id="9768177at2"/>
<dbReference type="InterPro" id="IPR008969">
    <property type="entry name" value="CarboxyPept-like_regulatory"/>
</dbReference>
<evidence type="ECO:0000256" key="3">
    <source>
        <dbReference type="ARBA" id="ARBA00022452"/>
    </source>
</evidence>
<dbReference type="Gene3D" id="2.60.40.1120">
    <property type="entry name" value="Carboxypeptidase-like, regulatory domain"/>
    <property type="match status" value="1"/>
</dbReference>
<dbReference type="NCBIfam" id="TIGR04056">
    <property type="entry name" value="OMP_RagA_SusC"/>
    <property type="match status" value="1"/>
</dbReference>
<dbReference type="NCBIfam" id="TIGR04057">
    <property type="entry name" value="SusC_RagA_signa"/>
    <property type="match status" value="1"/>
</dbReference>
<dbReference type="EMBL" id="LQZQ01000045">
    <property type="protein sequence ID" value="KYG74790.1"/>
    <property type="molecule type" value="Genomic_DNA"/>
</dbReference>
<dbReference type="AlphaFoldDB" id="A0A150X7X1"/>
<evidence type="ECO:0000256" key="4">
    <source>
        <dbReference type="ARBA" id="ARBA00022692"/>
    </source>
</evidence>
<evidence type="ECO:0000259" key="8">
    <source>
        <dbReference type="Pfam" id="PF07715"/>
    </source>
</evidence>
<keyword evidence="10" id="KW-1185">Reference proteome</keyword>
<comment type="subcellular location">
    <subcellularLocation>
        <location evidence="1 7">Cell outer membrane</location>
        <topology evidence="1 7">Multi-pass membrane protein</topology>
    </subcellularLocation>
</comment>
<dbReference type="InterPro" id="IPR023997">
    <property type="entry name" value="TonB-dep_OMP_SusC/RagA_CS"/>
</dbReference>
<sequence length="1030" mass="113684">MKIFHSLDSRLKRSIVLKSIMLLFLVVSMQTFGQTGDKIAGKVVTDDGLPLPGVTIRVQGTQKGAISDADGKFTIDAQSGEVLSFTFIGYTEVIIPVNNQTQVDVTMYEETTELGEFVVVGYGTQRKSLVTGSISKVTNEKLDQIPLSRVDDALVGQVAGVNIQQTNPAAGEAPTLRIRGPGSITSFSDPLVVVDGLVVDSDYLGNIDMNDVESLEILKDAASAAIYGSRGANGIVMITTKSGKEGPTVFSYNSYVGFKSVPKNDVLSTVDDWTSMVRANNNGELTEKLKYIELLGTSTDWEDVMYDGGIINSHSLSVKGGTKNTKYRSSASYLKDEGVLLTDEYEKVNFSLNMTTKVNEKVEFGITLNPSFTNQRRFPIGLHDAMRSAPWLPLYLDENNIQYVNRERENGRWADAKVGDYAMERMFDNYDMDLGAPVASGGTSISTTSNASSLAKVLEREYRKVESKIFSNIFLKFNLTNDLFFKTSFGGDFRYRKYQNWTGVKASRNGAADSESTISTLSQTHIVNENTFNYVKDFDKHSISAVVGFAYEKYDGQTTGIQAAGYNFDYIQTIPATNVVGAETAEFEESLVSFFGRFNYSYADKYLVSLSARADGSSKFSPDNKYGVFPAVSVGWRAAEEDFLRNSDVISDLKFRFSYGQTGSNSGIGRYAHIGLIEPAGAVLDGGVITGFNAANISNSDLRWEKLVEVNPGVDAAFLNGRLTLGLDYYVRKSKDLLLNQPIPSVTGFTEALVNLGEVENKGFEIEFGSKNYSNSNFSWSTIGILTHNKNTLVNFAGANGLISVVDEKRPAEWIALEGHPISSFYGYVVSREIAPDYISDPFYPIAGQSQDIYVKDLNGDGVIDTDDRTILGSPFPDLIWSITNNFTYNNFDFSFMFQGSHGAEVRNIDSQYIYNEFASAQDYVSSFPDADLVRERIYTSDDVQDASYVALRNLNIGYRIPFKVIERTGLKSARVYVGGQNLIYKMSKSYEGWNPEGINQGLDSPLTYGYQRGAAPLYRTYSVGLNIEF</sequence>
<dbReference type="PROSITE" id="PS52016">
    <property type="entry name" value="TONB_DEPENDENT_REC_3"/>
    <property type="match status" value="1"/>
</dbReference>
<keyword evidence="5 7" id="KW-0472">Membrane</keyword>
<comment type="caution">
    <text evidence="9">The sequence shown here is derived from an EMBL/GenBank/DDBJ whole genome shotgun (WGS) entry which is preliminary data.</text>
</comment>
<keyword evidence="6 7" id="KW-0998">Cell outer membrane</keyword>
<keyword evidence="2 7" id="KW-0813">Transport</keyword>
<proteinExistence type="inferred from homology"/>
<dbReference type="Gene3D" id="2.40.170.20">
    <property type="entry name" value="TonB-dependent receptor, beta-barrel domain"/>
    <property type="match status" value="1"/>
</dbReference>
<comment type="similarity">
    <text evidence="7">Belongs to the TonB-dependent receptor family.</text>
</comment>
<feature type="domain" description="TonB-dependent receptor plug" evidence="8">
    <location>
        <begin position="129"/>
        <end position="235"/>
    </location>
</feature>
<dbReference type="SUPFAM" id="SSF56935">
    <property type="entry name" value="Porins"/>
    <property type="match status" value="1"/>
</dbReference>
<dbReference type="GO" id="GO:0009279">
    <property type="term" value="C:cell outer membrane"/>
    <property type="evidence" value="ECO:0007669"/>
    <property type="project" value="UniProtKB-SubCell"/>
</dbReference>
<accession>A0A150X7X1</accession>
<evidence type="ECO:0000256" key="7">
    <source>
        <dbReference type="PROSITE-ProRule" id="PRU01360"/>
    </source>
</evidence>
<evidence type="ECO:0000256" key="2">
    <source>
        <dbReference type="ARBA" id="ARBA00022448"/>
    </source>
</evidence>
<dbReference type="InterPro" id="IPR023996">
    <property type="entry name" value="TonB-dep_OMP_SusC/RagA"/>
</dbReference>
<dbReference type="InterPro" id="IPR036942">
    <property type="entry name" value="Beta-barrel_TonB_sf"/>
</dbReference>
<dbReference type="InterPro" id="IPR037066">
    <property type="entry name" value="Plug_dom_sf"/>
</dbReference>
<keyword evidence="4 7" id="KW-0812">Transmembrane</keyword>
<dbReference type="Proteomes" id="UP000075583">
    <property type="component" value="Unassembled WGS sequence"/>
</dbReference>
<dbReference type="InterPro" id="IPR012910">
    <property type="entry name" value="Plug_dom"/>
</dbReference>
<dbReference type="SUPFAM" id="SSF49464">
    <property type="entry name" value="Carboxypeptidase regulatory domain-like"/>
    <property type="match status" value="1"/>
</dbReference>
<keyword evidence="3 7" id="KW-1134">Transmembrane beta strand</keyword>
<dbReference type="Pfam" id="PF13715">
    <property type="entry name" value="CarbopepD_reg_2"/>
    <property type="match status" value="1"/>
</dbReference>
<gene>
    <name evidence="9" type="ORF">MB14_06185</name>
</gene>
<evidence type="ECO:0000313" key="9">
    <source>
        <dbReference type="EMBL" id="KYG74790.1"/>
    </source>
</evidence>
<dbReference type="Pfam" id="PF07715">
    <property type="entry name" value="Plug"/>
    <property type="match status" value="1"/>
</dbReference>
<evidence type="ECO:0000256" key="6">
    <source>
        <dbReference type="ARBA" id="ARBA00023237"/>
    </source>
</evidence>
<dbReference type="InterPro" id="IPR039426">
    <property type="entry name" value="TonB-dep_rcpt-like"/>
</dbReference>
<dbReference type="STRING" id="279360.MB14_06185"/>
<dbReference type="RefSeq" id="WP_062592131.1">
    <property type="nucleotide sequence ID" value="NZ_LQZQ01000045.1"/>
</dbReference>
<protein>
    <submittedName>
        <fullName evidence="9">SusC/RagA family TonB-linked outer membrane protein</fullName>
    </submittedName>
</protein>
<name>A0A150X7X1_ROSEK</name>
<organism evidence="9 10">
    <name type="scientific">Roseivirga ehrenbergii (strain DSM 102268 / JCM 13514 / KCTC 12282 / NCIMB 14502 / KMM 6017)</name>
    <dbReference type="NCBI Taxonomy" id="279360"/>
    <lineage>
        <taxon>Bacteria</taxon>
        <taxon>Pseudomonadati</taxon>
        <taxon>Bacteroidota</taxon>
        <taxon>Cytophagia</taxon>
        <taxon>Cytophagales</taxon>
        <taxon>Roseivirgaceae</taxon>
        <taxon>Roseivirga</taxon>
    </lineage>
</organism>
<dbReference type="Gene3D" id="2.170.130.10">
    <property type="entry name" value="TonB-dependent receptor, plug domain"/>
    <property type="match status" value="1"/>
</dbReference>